<accession>A0A4Q0XZV1</accession>
<feature type="signal peptide" evidence="6">
    <location>
        <begin position="1"/>
        <end position="19"/>
    </location>
</feature>
<dbReference type="CDD" id="cd00075">
    <property type="entry name" value="HATPase"/>
    <property type="match status" value="1"/>
</dbReference>
<evidence type="ECO:0000256" key="4">
    <source>
        <dbReference type="ARBA" id="ARBA00022729"/>
    </source>
</evidence>
<dbReference type="PANTHER" id="PTHR35936:SF19">
    <property type="entry name" value="AMINO-ACID-BINDING PROTEIN YXEM-RELATED"/>
    <property type="match status" value="1"/>
</dbReference>
<dbReference type="InterPro" id="IPR035965">
    <property type="entry name" value="PAS-like_dom_sf"/>
</dbReference>
<dbReference type="Pfam" id="PF02518">
    <property type="entry name" value="HATPase_c"/>
    <property type="match status" value="1"/>
</dbReference>
<dbReference type="InterPro" id="IPR004358">
    <property type="entry name" value="Sig_transdc_His_kin-like_C"/>
</dbReference>
<evidence type="ECO:0000259" key="8">
    <source>
        <dbReference type="PROSITE" id="PS50112"/>
    </source>
</evidence>
<name>A0A4Q0XZV1_9BACT</name>
<sequence length="917" mass="105924">MAKFLLLSLLLSFSFASNQVDLKINPNIKKYLTKEEISYIKNKKIITASNEFDYEPMDFNVEGIAIGYSIDLLNILAKSLDLQVEYVTRPWTQLLKDFKNGKLDLMHTIYKNSKREEVFKFSFPYLVGENAFVVRKTNKDTITFSDLKNKKIGVSKGWLEENLANKYKDIKKLYFKNLEEKLNALSLGKIDAIISDKNIARYYIKKYGFRNIKVANDIIEENDEHLDKYYFATLKKNSILISILNKAYLNTNIEDIENLQKKWFGSGIIGKSIFNFQEQKYLDQKEIIKMCLFPNFIPLSGIENNQPQGIVSDIINELKYKTNLDFQLVKTKNLKETFEALQTKHCEFIPTVEYSEKNKKIYNLTKPYLSIPYVAIGKKDKEFFSDISELKGKKVSIVSYTSLVKQLKKKYPSIQIISVNSIDEGLELVKQNKVYVHLTLYPIAKFYIAKASNSDLKIIGRLLKPLQLSVASVKEDFLLFSVLQKSINTLSQVKIDSILNNWTEVKIKKVINYDFVYKVLIAIAAIIFLGVWRYSVLKNKNREINRINKELYASKKEILKKKEEFEAVFMYSKDGIAILDKDLNFIDINSAYLNMLGYEKKELLAKSFLILIPKENQEEMQKLFKKIFKKGFIDHFEKLCIGKDDKKLSTKMTVTLMPDKTQLLLTSKDITSIKLLESQSKLAAMGEMLGNIAHQWRQPLSIITTSATGLSLKADMKMEITESEIKEFSNQVVQQADYLSKTIDDFRNFIKVDIHYLPMSIKDSILSAITLTKAAIKSNYIEIIEQLDEDLTIKGNKNELSQAFINIINNAKDKLKEIEEAKQRRLIFISTKKIENKAIEIKIFDNGGGIEEAVINRIFEPYFTTKHQSVGTGLGLSMSDKIIRERHQGSIQAYNEEFEYEKEKYKGACFSIKLFES</sequence>
<dbReference type="SMART" id="SM00387">
    <property type="entry name" value="HATPase_c"/>
    <property type="match status" value="1"/>
</dbReference>
<evidence type="ECO:0000259" key="7">
    <source>
        <dbReference type="PROSITE" id="PS50109"/>
    </source>
</evidence>
<feature type="transmembrane region" description="Helical" evidence="5">
    <location>
        <begin position="515"/>
        <end position="536"/>
    </location>
</feature>
<feature type="domain" description="Histidine kinase" evidence="7">
    <location>
        <begin position="691"/>
        <end position="917"/>
    </location>
</feature>
<dbReference type="InterPro" id="IPR036890">
    <property type="entry name" value="HATPase_C_sf"/>
</dbReference>
<protein>
    <recommendedName>
        <fullName evidence="2">histidine kinase</fullName>
        <ecNumber evidence="2">2.7.13.3</ecNumber>
    </recommendedName>
</protein>
<feature type="domain" description="PAS" evidence="8">
    <location>
        <begin position="561"/>
        <end position="631"/>
    </location>
</feature>
<dbReference type="STRING" id="877500.GCA_000935065_01840"/>
<evidence type="ECO:0000313" key="9">
    <source>
        <dbReference type="EMBL" id="RXJ62863.1"/>
    </source>
</evidence>
<dbReference type="EMBL" id="PDKO01000006">
    <property type="protein sequence ID" value="RXJ62863.1"/>
    <property type="molecule type" value="Genomic_DNA"/>
</dbReference>
<dbReference type="SUPFAM" id="SSF47384">
    <property type="entry name" value="Homodimeric domain of signal transducing histidine kinase"/>
    <property type="match status" value="1"/>
</dbReference>
<dbReference type="RefSeq" id="WP_129082132.1">
    <property type="nucleotide sequence ID" value="NZ_CP041070.1"/>
</dbReference>
<dbReference type="Pfam" id="PF00497">
    <property type="entry name" value="SBP_bac_3"/>
    <property type="match status" value="2"/>
</dbReference>
<dbReference type="PROSITE" id="PS50109">
    <property type="entry name" value="HIS_KIN"/>
    <property type="match status" value="1"/>
</dbReference>
<evidence type="ECO:0000256" key="3">
    <source>
        <dbReference type="ARBA" id="ARBA00022553"/>
    </source>
</evidence>
<dbReference type="InterPro" id="IPR001638">
    <property type="entry name" value="Solute-binding_3/MltF_N"/>
</dbReference>
<dbReference type="NCBIfam" id="TIGR00229">
    <property type="entry name" value="sensory_box"/>
    <property type="match status" value="1"/>
</dbReference>
<dbReference type="InterPro" id="IPR000014">
    <property type="entry name" value="PAS"/>
</dbReference>
<keyword evidence="4 6" id="KW-0732">Signal</keyword>
<evidence type="ECO:0000256" key="6">
    <source>
        <dbReference type="SAM" id="SignalP"/>
    </source>
</evidence>
<dbReference type="CDD" id="cd00130">
    <property type="entry name" value="PAS"/>
    <property type="match status" value="1"/>
</dbReference>
<dbReference type="GO" id="GO:0000155">
    <property type="term" value="F:phosphorelay sensor kinase activity"/>
    <property type="evidence" value="ECO:0007669"/>
    <property type="project" value="InterPro"/>
</dbReference>
<dbReference type="AlphaFoldDB" id="A0A4Q0XZV1"/>
<evidence type="ECO:0000256" key="5">
    <source>
        <dbReference type="SAM" id="Phobius"/>
    </source>
</evidence>
<dbReference type="PROSITE" id="PS50112">
    <property type="entry name" value="PAS"/>
    <property type="match status" value="1"/>
</dbReference>
<evidence type="ECO:0000256" key="1">
    <source>
        <dbReference type="ARBA" id="ARBA00000085"/>
    </source>
</evidence>
<evidence type="ECO:0000256" key="2">
    <source>
        <dbReference type="ARBA" id="ARBA00012438"/>
    </source>
</evidence>
<dbReference type="SUPFAM" id="SSF55874">
    <property type="entry name" value="ATPase domain of HSP90 chaperone/DNA topoisomerase II/histidine kinase"/>
    <property type="match status" value="1"/>
</dbReference>
<organism evidence="9 10">
    <name type="scientific">Halarcobacter anaerophilus</name>
    <dbReference type="NCBI Taxonomy" id="877500"/>
    <lineage>
        <taxon>Bacteria</taxon>
        <taxon>Pseudomonadati</taxon>
        <taxon>Campylobacterota</taxon>
        <taxon>Epsilonproteobacteria</taxon>
        <taxon>Campylobacterales</taxon>
        <taxon>Arcobacteraceae</taxon>
        <taxon>Halarcobacter</taxon>
    </lineage>
</organism>
<comment type="catalytic activity">
    <reaction evidence="1">
        <text>ATP + protein L-histidine = ADP + protein N-phospho-L-histidine.</text>
        <dbReference type="EC" id="2.7.13.3"/>
    </reaction>
</comment>
<dbReference type="Gene3D" id="3.40.190.10">
    <property type="entry name" value="Periplasmic binding protein-like II"/>
    <property type="match status" value="4"/>
</dbReference>
<dbReference type="Gene3D" id="3.30.450.20">
    <property type="entry name" value="PAS domain"/>
    <property type="match status" value="1"/>
</dbReference>
<dbReference type="PRINTS" id="PR00344">
    <property type="entry name" value="BCTRLSENSOR"/>
</dbReference>
<dbReference type="InterPro" id="IPR036097">
    <property type="entry name" value="HisK_dim/P_sf"/>
</dbReference>
<dbReference type="Pfam" id="PF13426">
    <property type="entry name" value="PAS_9"/>
    <property type="match status" value="1"/>
</dbReference>
<keyword evidence="10" id="KW-1185">Reference proteome</keyword>
<keyword evidence="5" id="KW-0812">Transmembrane</keyword>
<keyword evidence="5" id="KW-1133">Transmembrane helix</keyword>
<dbReference type="Gene3D" id="1.10.287.130">
    <property type="match status" value="1"/>
</dbReference>
<dbReference type="SMART" id="SM00091">
    <property type="entry name" value="PAS"/>
    <property type="match status" value="1"/>
</dbReference>
<dbReference type="InterPro" id="IPR003594">
    <property type="entry name" value="HATPase_dom"/>
</dbReference>
<proteinExistence type="predicted"/>
<feature type="chain" id="PRO_5020301819" description="histidine kinase" evidence="6">
    <location>
        <begin position="20"/>
        <end position="917"/>
    </location>
</feature>
<dbReference type="Proteomes" id="UP000290191">
    <property type="component" value="Unassembled WGS sequence"/>
</dbReference>
<keyword evidence="3" id="KW-0597">Phosphoprotein</keyword>
<dbReference type="CDD" id="cd00082">
    <property type="entry name" value="HisKA"/>
    <property type="match status" value="1"/>
</dbReference>
<dbReference type="SMART" id="SM00388">
    <property type="entry name" value="HisKA"/>
    <property type="match status" value="1"/>
</dbReference>
<dbReference type="SUPFAM" id="SSF55785">
    <property type="entry name" value="PYP-like sensor domain (PAS domain)"/>
    <property type="match status" value="1"/>
</dbReference>
<gene>
    <name evidence="9" type="ORF">CRV06_08490</name>
</gene>
<dbReference type="Gene3D" id="3.30.565.10">
    <property type="entry name" value="Histidine kinase-like ATPase, C-terminal domain"/>
    <property type="match status" value="1"/>
</dbReference>
<dbReference type="SUPFAM" id="SSF53850">
    <property type="entry name" value="Periplasmic binding protein-like II"/>
    <property type="match status" value="2"/>
</dbReference>
<dbReference type="EC" id="2.7.13.3" evidence="2"/>
<dbReference type="InterPro" id="IPR005467">
    <property type="entry name" value="His_kinase_dom"/>
</dbReference>
<evidence type="ECO:0000313" key="10">
    <source>
        <dbReference type="Proteomes" id="UP000290191"/>
    </source>
</evidence>
<reference evidence="9 10" key="1">
    <citation type="submission" date="2017-10" db="EMBL/GenBank/DDBJ databases">
        <title>Genomics of the genus Arcobacter.</title>
        <authorList>
            <person name="Perez-Cataluna A."/>
            <person name="Figueras M.J."/>
        </authorList>
    </citation>
    <scope>NUCLEOTIDE SEQUENCE [LARGE SCALE GENOMIC DNA]</scope>
    <source>
        <strain evidence="9 10">DSM 24636</strain>
    </source>
</reference>
<dbReference type="PANTHER" id="PTHR35936">
    <property type="entry name" value="MEMBRANE-BOUND LYTIC MUREIN TRANSGLYCOSYLASE F"/>
    <property type="match status" value="1"/>
</dbReference>
<dbReference type="OrthoDB" id="5342498at2"/>
<comment type="caution">
    <text evidence="9">The sequence shown here is derived from an EMBL/GenBank/DDBJ whole genome shotgun (WGS) entry which is preliminary data.</text>
</comment>
<dbReference type="InterPro" id="IPR003661">
    <property type="entry name" value="HisK_dim/P_dom"/>
</dbReference>
<dbReference type="SMART" id="SM00062">
    <property type="entry name" value="PBPb"/>
    <property type="match status" value="2"/>
</dbReference>
<dbReference type="CDD" id="cd01007">
    <property type="entry name" value="PBP2_BvgS_HisK_like"/>
    <property type="match status" value="1"/>
</dbReference>
<keyword evidence="5" id="KW-0472">Membrane</keyword>